<feature type="transmembrane region" description="Helical" evidence="1">
    <location>
        <begin position="178"/>
        <end position="200"/>
    </location>
</feature>
<evidence type="ECO:0000313" key="2">
    <source>
        <dbReference type="EMBL" id="MBD2847101.1"/>
    </source>
</evidence>
<gene>
    <name evidence="2" type="ORF">IDH44_18030</name>
</gene>
<dbReference type="EMBL" id="JACXIZ010000032">
    <property type="protein sequence ID" value="MBD2847101.1"/>
    <property type="molecule type" value="Genomic_DNA"/>
</dbReference>
<reference evidence="2" key="1">
    <citation type="submission" date="2020-09" db="EMBL/GenBank/DDBJ databases">
        <title>A novel bacterium of genus Paenibacillus, isolated from South China Sea.</title>
        <authorList>
            <person name="Huang H."/>
            <person name="Mo K."/>
            <person name="Hu Y."/>
        </authorList>
    </citation>
    <scope>NUCLEOTIDE SEQUENCE</scope>
    <source>
        <strain evidence="2">IB182496</strain>
    </source>
</reference>
<sequence>MTRYVYYLMVVNMLVNVFAYVPSILIEHRFDGAIMSILLGTLIGSVLLLLFVGIFNRYPAQGLPELIGQSPFWLRAPVLFGFSWIWFAAGAMTLLAFNNVTIRYINPDISGIHMMFIYSVVVLVILAFLGSDKLLMLLEMILAINLPLVLLIMYHAYINKAITWPSIMEVLSYFPDPPNWRAVAGVTFTFSGYIGLLVFHRVINGKIPLRKLWALPVLGLVNLATTFLIPVGFHGADGVGDFTYPWVATADALRMDYAPIERLITVFLVLYISIALVSVILAWHVSFELLQSVFRLPGRSRKVWARARFAMLFTYGTVIIWMENQFRQEDIFAFGEAWLQIRFVAELMLACVLIWLAMRRRAST</sequence>
<accession>A0A927BWC1</accession>
<feature type="transmembrane region" description="Helical" evidence="1">
    <location>
        <begin position="337"/>
        <end position="358"/>
    </location>
</feature>
<comment type="caution">
    <text evidence="2">The sequence shown here is derived from an EMBL/GenBank/DDBJ whole genome shotgun (WGS) entry which is preliminary data.</text>
</comment>
<organism evidence="2 3">
    <name type="scientific">Paenibacillus sabuli</name>
    <dbReference type="NCBI Taxonomy" id="2772509"/>
    <lineage>
        <taxon>Bacteria</taxon>
        <taxon>Bacillati</taxon>
        <taxon>Bacillota</taxon>
        <taxon>Bacilli</taxon>
        <taxon>Bacillales</taxon>
        <taxon>Paenibacillaceae</taxon>
        <taxon>Paenibacillus</taxon>
    </lineage>
</organism>
<feature type="transmembrane region" description="Helical" evidence="1">
    <location>
        <begin position="303"/>
        <end position="322"/>
    </location>
</feature>
<dbReference type="RefSeq" id="WP_190920103.1">
    <property type="nucleotide sequence ID" value="NZ_JACXIZ010000032.1"/>
</dbReference>
<evidence type="ECO:0000313" key="3">
    <source>
        <dbReference type="Proteomes" id="UP000621560"/>
    </source>
</evidence>
<keyword evidence="3" id="KW-1185">Reference proteome</keyword>
<feature type="transmembrane region" description="Helical" evidence="1">
    <location>
        <begin position="5"/>
        <end position="26"/>
    </location>
</feature>
<feature type="transmembrane region" description="Helical" evidence="1">
    <location>
        <begin position="136"/>
        <end position="158"/>
    </location>
</feature>
<dbReference type="Proteomes" id="UP000621560">
    <property type="component" value="Unassembled WGS sequence"/>
</dbReference>
<keyword evidence="1" id="KW-0472">Membrane</keyword>
<evidence type="ECO:0000256" key="1">
    <source>
        <dbReference type="SAM" id="Phobius"/>
    </source>
</evidence>
<dbReference type="AlphaFoldDB" id="A0A927BWC1"/>
<keyword evidence="1" id="KW-0812">Transmembrane</keyword>
<name>A0A927BWC1_9BACL</name>
<feature type="transmembrane region" description="Helical" evidence="1">
    <location>
        <begin position="76"/>
        <end position="97"/>
    </location>
</feature>
<keyword evidence="1" id="KW-1133">Transmembrane helix</keyword>
<evidence type="ECO:0008006" key="4">
    <source>
        <dbReference type="Google" id="ProtNLM"/>
    </source>
</evidence>
<feature type="transmembrane region" description="Helical" evidence="1">
    <location>
        <begin position="212"/>
        <end position="233"/>
    </location>
</feature>
<proteinExistence type="predicted"/>
<protein>
    <recommendedName>
        <fullName evidence="4">Spore germination protein</fullName>
    </recommendedName>
</protein>
<feature type="transmembrane region" description="Helical" evidence="1">
    <location>
        <begin position="32"/>
        <end position="55"/>
    </location>
</feature>
<feature type="transmembrane region" description="Helical" evidence="1">
    <location>
        <begin position="263"/>
        <end position="283"/>
    </location>
</feature>
<feature type="transmembrane region" description="Helical" evidence="1">
    <location>
        <begin position="109"/>
        <end position="129"/>
    </location>
</feature>